<proteinExistence type="predicted"/>
<dbReference type="Gene3D" id="3.80.20.20">
    <property type="entry name" value="Receptor L-domain"/>
    <property type="match status" value="1"/>
</dbReference>
<dbReference type="Pfam" id="PF01030">
    <property type="entry name" value="Recep_L_domain"/>
    <property type="match status" value="1"/>
</dbReference>
<accession>A0AAN8SAT6</accession>
<evidence type="ECO:0000313" key="2">
    <source>
        <dbReference type="EMBL" id="KAK6642868.1"/>
    </source>
</evidence>
<dbReference type="InterPro" id="IPR000494">
    <property type="entry name" value="Rcpt_L-dom"/>
</dbReference>
<reference evidence="2 3" key="1">
    <citation type="submission" date="2023-10" db="EMBL/GenBank/DDBJ databases">
        <title>Genomes of two closely related lineages of the louse Polyplax serrata with different host specificities.</title>
        <authorList>
            <person name="Martinu J."/>
            <person name="Tarabai H."/>
            <person name="Stefka J."/>
            <person name="Hypsa V."/>
        </authorList>
    </citation>
    <scope>NUCLEOTIDE SEQUENCE [LARGE SCALE GENOMIC DNA]</scope>
    <source>
        <strain evidence="2">HR10_N</strain>
    </source>
</reference>
<feature type="domain" description="Receptor L-domain" evidence="1">
    <location>
        <begin position="60"/>
        <end position="175"/>
    </location>
</feature>
<evidence type="ECO:0000259" key="1">
    <source>
        <dbReference type="Pfam" id="PF01030"/>
    </source>
</evidence>
<protein>
    <recommendedName>
        <fullName evidence="1">Receptor L-domain domain-containing protein</fullName>
    </recommendedName>
</protein>
<gene>
    <name evidence="2" type="ORF">RUM43_004370</name>
</gene>
<dbReference type="SUPFAM" id="SSF52058">
    <property type="entry name" value="L domain-like"/>
    <property type="match status" value="1"/>
</dbReference>
<dbReference type="InterPro" id="IPR036941">
    <property type="entry name" value="Rcpt_L-dom_sf"/>
</dbReference>
<sequence>MFGFSVAVSMASSGSCHFHKFFPNPRRRVYANIKLIVENVNMCGTIDIRNNISNFEVLRGCQVIEGNLQIVLMTNRACEVCNELINNITFPELREVTGYVVFWRVQGLRSFGTLFPNLSVIRGKTLFHNYALVIYESKALEEVGLYSLTHILRGSVRFDENANLCFVDTIDWDLIAPQGAKKHFIGGKRVDMKLVGGDDEAVDKGYHEILFYDVS</sequence>
<organism evidence="2 3">
    <name type="scientific">Polyplax serrata</name>
    <name type="common">Common mouse louse</name>
    <dbReference type="NCBI Taxonomy" id="468196"/>
    <lineage>
        <taxon>Eukaryota</taxon>
        <taxon>Metazoa</taxon>
        <taxon>Ecdysozoa</taxon>
        <taxon>Arthropoda</taxon>
        <taxon>Hexapoda</taxon>
        <taxon>Insecta</taxon>
        <taxon>Pterygota</taxon>
        <taxon>Neoptera</taxon>
        <taxon>Paraneoptera</taxon>
        <taxon>Psocodea</taxon>
        <taxon>Troctomorpha</taxon>
        <taxon>Phthiraptera</taxon>
        <taxon>Anoplura</taxon>
        <taxon>Polyplacidae</taxon>
        <taxon>Polyplax</taxon>
    </lineage>
</organism>
<name>A0AAN8SAT6_POLSC</name>
<dbReference type="EMBL" id="JAWJWE010000002">
    <property type="protein sequence ID" value="KAK6642868.1"/>
    <property type="molecule type" value="Genomic_DNA"/>
</dbReference>
<evidence type="ECO:0000313" key="3">
    <source>
        <dbReference type="Proteomes" id="UP001372834"/>
    </source>
</evidence>
<dbReference type="AlphaFoldDB" id="A0AAN8SAT6"/>
<comment type="caution">
    <text evidence="2">The sequence shown here is derived from an EMBL/GenBank/DDBJ whole genome shotgun (WGS) entry which is preliminary data.</text>
</comment>
<dbReference type="Proteomes" id="UP001372834">
    <property type="component" value="Unassembled WGS sequence"/>
</dbReference>